<keyword evidence="3" id="KW-0862">Zinc</keyword>
<dbReference type="SUPFAM" id="SSF51316">
    <property type="entry name" value="Mss4-like"/>
    <property type="match status" value="1"/>
</dbReference>
<dbReference type="PANTHER" id="PTHR33337:SF40">
    <property type="entry name" value="CENP-V_GFA DOMAIN-CONTAINING PROTEIN-RELATED"/>
    <property type="match status" value="1"/>
</dbReference>
<accession>A0A2C6Z8R6</accession>
<dbReference type="Proteomes" id="UP000223527">
    <property type="component" value="Unassembled WGS sequence"/>
</dbReference>
<evidence type="ECO:0000313" key="7">
    <source>
        <dbReference type="Proteomes" id="UP000223527"/>
    </source>
</evidence>
<dbReference type="InterPro" id="IPR006913">
    <property type="entry name" value="CENP-V/GFA"/>
</dbReference>
<evidence type="ECO:0000259" key="5">
    <source>
        <dbReference type="PROSITE" id="PS51891"/>
    </source>
</evidence>
<dbReference type="AlphaFoldDB" id="A0A2C6Z8R6"/>
<gene>
    <name evidence="6" type="ORF">CR162_10650</name>
</gene>
<dbReference type="OrthoDB" id="9807246at2"/>
<keyword evidence="2" id="KW-0479">Metal-binding</keyword>
<dbReference type="GO" id="GO:0016846">
    <property type="term" value="F:carbon-sulfur lyase activity"/>
    <property type="evidence" value="ECO:0007669"/>
    <property type="project" value="InterPro"/>
</dbReference>
<dbReference type="PANTHER" id="PTHR33337">
    <property type="entry name" value="GFA DOMAIN-CONTAINING PROTEIN"/>
    <property type="match status" value="1"/>
</dbReference>
<keyword evidence="4" id="KW-0456">Lyase</keyword>
<evidence type="ECO:0000256" key="4">
    <source>
        <dbReference type="ARBA" id="ARBA00023239"/>
    </source>
</evidence>
<sequence>MLEGGCFCGAVRYVAEGEPFNPTLCHCADCRRAAGAPCVAWFSVPAAALRFTRGAPRFFASSPKAERGFCAGCGTTLTWRGHATPGEIDVTIASLDDPEAVPPADHTLMRGRLSWMRLDDGLPQHQGWRTEE</sequence>
<evidence type="ECO:0000313" key="6">
    <source>
        <dbReference type="EMBL" id="PHK94891.1"/>
    </source>
</evidence>
<name>A0A2C6Z8R6_9PROT</name>
<dbReference type="Gene3D" id="3.90.1590.10">
    <property type="entry name" value="glutathione-dependent formaldehyde- activating enzyme (gfa)"/>
    <property type="match status" value="1"/>
</dbReference>
<evidence type="ECO:0000256" key="3">
    <source>
        <dbReference type="ARBA" id="ARBA00022833"/>
    </source>
</evidence>
<feature type="domain" description="CENP-V/GFA" evidence="5">
    <location>
        <begin position="2"/>
        <end position="105"/>
    </location>
</feature>
<evidence type="ECO:0000256" key="2">
    <source>
        <dbReference type="ARBA" id="ARBA00022723"/>
    </source>
</evidence>
<keyword evidence="7" id="KW-1185">Reference proteome</keyword>
<dbReference type="PROSITE" id="PS51891">
    <property type="entry name" value="CENP_V_GFA"/>
    <property type="match status" value="1"/>
</dbReference>
<organism evidence="6 7">
    <name type="scientific">Teichococcus rhizosphaerae</name>
    <dbReference type="NCBI Taxonomy" id="1335062"/>
    <lineage>
        <taxon>Bacteria</taxon>
        <taxon>Pseudomonadati</taxon>
        <taxon>Pseudomonadota</taxon>
        <taxon>Alphaproteobacteria</taxon>
        <taxon>Acetobacterales</taxon>
        <taxon>Roseomonadaceae</taxon>
        <taxon>Roseomonas</taxon>
    </lineage>
</organism>
<proteinExistence type="inferred from homology"/>
<dbReference type="Pfam" id="PF04828">
    <property type="entry name" value="GFA"/>
    <property type="match status" value="1"/>
</dbReference>
<dbReference type="RefSeq" id="WP_099095537.1">
    <property type="nucleotide sequence ID" value="NZ_PDNU01000017.1"/>
</dbReference>
<reference evidence="6 7" key="1">
    <citation type="submission" date="2017-10" db="EMBL/GenBank/DDBJ databases">
        <authorList>
            <person name="Banno H."/>
            <person name="Chua N.-H."/>
        </authorList>
    </citation>
    <scope>NUCLEOTIDE SEQUENCE [LARGE SCALE GENOMIC DNA]</scope>
    <source>
        <strain evidence="6 7">YW11</strain>
    </source>
</reference>
<comment type="similarity">
    <text evidence="1">Belongs to the Gfa family.</text>
</comment>
<evidence type="ECO:0000256" key="1">
    <source>
        <dbReference type="ARBA" id="ARBA00005495"/>
    </source>
</evidence>
<dbReference type="GO" id="GO:0046872">
    <property type="term" value="F:metal ion binding"/>
    <property type="evidence" value="ECO:0007669"/>
    <property type="project" value="UniProtKB-KW"/>
</dbReference>
<dbReference type="InterPro" id="IPR011057">
    <property type="entry name" value="Mss4-like_sf"/>
</dbReference>
<protein>
    <submittedName>
        <fullName evidence="6">Aldehyde-activating protein</fullName>
    </submittedName>
</protein>
<comment type="caution">
    <text evidence="6">The sequence shown here is derived from an EMBL/GenBank/DDBJ whole genome shotgun (WGS) entry which is preliminary data.</text>
</comment>
<dbReference type="EMBL" id="PDNU01000017">
    <property type="protein sequence ID" value="PHK94891.1"/>
    <property type="molecule type" value="Genomic_DNA"/>
</dbReference>